<dbReference type="EMBL" id="KB446558">
    <property type="protein sequence ID" value="EME82617.1"/>
    <property type="molecule type" value="Genomic_DNA"/>
</dbReference>
<reference evidence="2 3" key="1">
    <citation type="journal article" date="2012" name="PLoS Pathog.">
        <title>Diverse lifestyles and strategies of plant pathogenesis encoded in the genomes of eighteen Dothideomycetes fungi.</title>
        <authorList>
            <person name="Ohm R.A."/>
            <person name="Feau N."/>
            <person name="Henrissat B."/>
            <person name="Schoch C.L."/>
            <person name="Horwitz B.A."/>
            <person name="Barry K.W."/>
            <person name="Condon B.J."/>
            <person name="Copeland A.C."/>
            <person name="Dhillon B."/>
            <person name="Glaser F."/>
            <person name="Hesse C.N."/>
            <person name="Kosti I."/>
            <person name="LaButti K."/>
            <person name="Lindquist E.A."/>
            <person name="Lucas S."/>
            <person name="Salamov A.A."/>
            <person name="Bradshaw R.E."/>
            <person name="Ciuffetti L."/>
            <person name="Hamelin R.C."/>
            <person name="Kema G.H.J."/>
            <person name="Lawrence C."/>
            <person name="Scott J.A."/>
            <person name="Spatafora J.W."/>
            <person name="Turgeon B.G."/>
            <person name="de Wit P.J.G.M."/>
            <person name="Zhong S."/>
            <person name="Goodwin S.B."/>
            <person name="Grigoriev I.V."/>
        </authorList>
    </citation>
    <scope>NUCLEOTIDE SEQUENCE [LARGE SCALE GENOMIC DNA]</scope>
    <source>
        <strain evidence="2 3">CIRAD86</strain>
    </source>
</reference>
<gene>
    <name evidence="2" type="ORF">MYCFIDRAFT_153411</name>
</gene>
<keyword evidence="3" id="KW-1185">Reference proteome</keyword>
<sequence>MLHSPVHTNSKVLIAIARHSCDPRESLSCDPTPIFDKSGHNIHCSRFWEKHSAVTDAGRPHGTCQPVSRARRNGGSRRSRMKLFRIGGAERSLSYAAACINHAHSNDPVTTRKLQNKANSRVPP</sequence>
<dbReference type="AlphaFoldDB" id="M3AZI6"/>
<dbReference type="HOGENOM" id="CLU_2004898_0_0_1"/>
<feature type="compositionally biased region" description="Basic residues" evidence="1">
    <location>
        <begin position="69"/>
        <end position="78"/>
    </location>
</feature>
<dbReference type="VEuPathDB" id="FungiDB:MYCFIDRAFT_153411"/>
<organism evidence="2 3">
    <name type="scientific">Pseudocercospora fijiensis (strain CIRAD86)</name>
    <name type="common">Black leaf streak disease fungus</name>
    <name type="synonym">Mycosphaerella fijiensis</name>
    <dbReference type="NCBI Taxonomy" id="383855"/>
    <lineage>
        <taxon>Eukaryota</taxon>
        <taxon>Fungi</taxon>
        <taxon>Dikarya</taxon>
        <taxon>Ascomycota</taxon>
        <taxon>Pezizomycotina</taxon>
        <taxon>Dothideomycetes</taxon>
        <taxon>Dothideomycetidae</taxon>
        <taxon>Mycosphaerellales</taxon>
        <taxon>Mycosphaerellaceae</taxon>
        <taxon>Pseudocercospora</taxon>
    </lineage>
</organism>
<feature type="region of interest" description="Disordered" evidence="1">
    <location>
        <begin position="56"/>
        <end position="78"/>
    </location>
</feature>
<evidence type="ECO:0000313" key="2">
    <source>
        <dbReference type="EMBL" id="EME82617.1"/>
    </source>
</evidence>
<evidence type="ECO:0000313" key="3">
    <source>
        <dbReference type="Proteomes" id="UP000016932"/>
    </source>
</evidence>
<dbReference type="Proteomes" id="UP000016932">
    <property type="component" value="Unassembled WGS sequence"/>
</dbReference>
<dbReference type="RefSeq" id="XP_007926096.1">
    <property type="nucleotide sequence ID" value="XM_007927905.1"/>
</dbReference>
<dbReference type="GeneID" id="19331691"/>
<proteinExistence type="predicted"/>
<evidence type="ECO:0000256" key="1">
    <source>
        <dbReference type="SAM" id="MobiDB-lite"/>
    </source>
</evidence>
<dbReference type="KEGG" id="pfj:MYCFIDRAFT_153411"/>
<accession>M3AZI6</accession>
<name>M3AZI6_PSEFD</name>
<protein>
    <submittedName>
        <fullName evidence="2">Uncharacterized protein</fullName>
    </submittedName>
</protein>